<dbReference type="PANTHER" id="PTHR43295">
    <property type="entry name" value="ARGININE DECARBOXYLASE"/>
    <property type="match status" value="1"/>
</dbReference>
<evidence type="ECO:0000256" key="9">
    <source>
        <dbReference type="ARBA" id="ARBA00023066"/>
    </source>
</evidence>
<evidence type="ECO:0000313" key="18">
    <source>
        <dbReference type="EMBL" id="TCK16990.1"/>
    </source>
</evidence>
<keyword evidence="19" id="KW-1185">Reference proteome</keyword>
<dbReference type="GO" id="GO:0008792">
    <property type="term" value="F:arginine decarboxylase activity"/>
    <property type="evidence" value="ECO:0007669"/>
    <property type="project" value="UniProtKB-UniRule"/>
</dbReference>
<dbReference type="Gene3D" id="3.20.20.10">
    <property type="entry name" value="Alanine racemase"/>
    <property type="match status" value="1"/>
</dbReference>
<dbReference type="FunFam" id="3.20.20.10:FF:000001">
    <property type="entry name" value="Biosynthetic arginine decarboxylase"/>
    <property type="match status" value="1"/>
</dbReference>
<evidence type="ECO:0000256" key="8">
    <source>
        <dbReference type="ARBA" id="ARBA00022898"/>
    </source>
</evidence>
<dbReference type="InterPro" id="IPR000183">
    <property type="entry name" value="Orn/DAP/Arg_de-COase"/>
</dbReference>
<dbReference type="NCBIfam" id="NF003763">
    <property type="entry name" value="PRK05354.1"/>
    <property type="match status" value="1"/>
</dbReference>
<dbReference type="PANTHER" id="PTHR43295:SF9">
    <property type="entry name" value="BIOSYNTHETIC ARGININE DECARBOXYLASE"/>
    <property type="match status" value="1"/>
</dbReference>
<dbReference type="AlphaFoldDB" id="A0A4R1HA37"/>
<dbReference type="NCBIfam" id="TIGR01273">
    <property type="entry name" value="speA"/>
    <property type="match status" value="1"/>
</dbReference>
<organism evidence="18 19">
    <name type="scientific">Thiogranum longum</name>
    <dbReference type="NCBI Taxonomy" id="1537524"/>
    <lineage>
        <taxon>Bacteria</taxon>
        <taxon>Pseudomonadati</taxon>
        <taxon>Pseudomonadota</taxon>
        <taxon>Gammaproteobacteria</taxon>
        <taxon>Chromatiales</taxon>
        <taxon>Ectothiorhodospiraceae</taxon>
        <taxon>Thiogranum</taxon>
    </lineage>
</organism>
<feature type="binding site" evidence="12">
    <location>
        <begin position="281"/>
        <end position="291"/>
    </location>
    <ligand>
        <name>substrate</name>
    </ligand>
</feature>
<dbReference type="Pfam" id="PF17944">
    <property type="entry name" value="Arg_decarbox_C"/>
    <property type="match status" value="1"/>
</dbReference>
<evidence type="ECO:0000256" key="11">
    <source>
        <dbReference type="ARBA" id="ARBA00023239"/>
    </source>
</evidence>
<dbReference type="RefSeq" id="WP_132970908.1">
    <property type="nucleotide sequence ID" value="NZ_SMFX01000001.1"/>
</dbReference>
<evidence type="ECO:0000259" key="15">
    <source>
        <dbReference type="Pfam" id="PF02784"/>
    </source>
</evidence>
<keyword evidence="11 12" id="KW-0456">Lyase</keyword>
<keyword evidence="6 12" id="KW-0210">Decarboxylase</keyword>
<dbReference type="PROSITE" id="PS00878">
    <property type="entry name" value="ODR_DC_2_1"/>
    <property type="match status" value="1"/>
</dbReference>
<accession>A0A4R1HA37</accession>
<evidence type="ECO:0000256" key="14">
    <source>
        <dbReference type="PIRSR" id="PIRSR600183-50"/>
    </source>
</evidence>
<dbReference type="InterPro" id="IPR022653">
    <property type="entry name" value="De-COase2_pyr-phos_BS"/>
</dbReference>
<comment type="caution">
    <text evidence="18">The sequence shown here is derived from an EMBL/GenBank/DDBJ whole genome shotgun (WGS) entry which is preliminary data.</text>
</comment>
<comment type="cofactor">
    <cofactor evidence="2 12">
        <name>Mg(2+)</name>
        <dbReference type="ChEBI" id="CHEBI:18420"/>
    </cofactor>
</comment>
<dbReference type="EC" id="4.1.1.19" evidence="12"/>
<dbReference type="Proteomes" id="UP000295707">
    <property type="component" value="Unassembled WGS sequence"/>
</dbReference>
<evidence type="ECO:0000256" key="12">
    <source>
        <dbReference type="HAMAP-Rule" id="MF_01417"/>
    </source>
</evidence>
<dbReference type="InterPro" id="IPR009006">
    <property type="entry name" value="Ala_racemase/Decarboxylase_C"/>
</dbReference>
<comment type="similarity">
    <text evidence="4 12">Belongs to the Orn/Lys/Arg decarboxylase class-II family. SpeA subfamily.</text>
</comment>
<evidence type="ECO:0000256" key="6">
    <source>
        <dbReference type="ARBA" id="ARBA00022793"/>
    </source>
</evidence>
<evidence type="ECO:0000313" key="19">
    <source>
        <dbReference type="Proteomes" id="UP000295707"/>
    </source>
</evidence>
<proteinExistence type="inferred from homology"/>
<dbReference type="InterPro" id="IPR002985">
    <property type="entry name" value="Arg_decrbxlase"/>
</dbReference>
<keyword evidence="8 12" id="KW-0663">Pyridoxal phosphate</keyword>
<feature type="active site" description="Proton donor" evidence="14">
    <location>
        <position position="499"/>
    </location>
</feature>
<comment type="function">
    <text evidence="3 12">Catalyzes the biosynthesis of agmatine from arginine.</text>
</comment>
<dbReference type="Pfam" id="PF02784">
    <property type="entry name" value="Orn_Arg_deC_N"/>
    <property type="match status" value="1"/>
</dbReference>
<evidence type="ECO:0000256" key="5">
    <source>
        <dbReference type="ARBA" id="ARBA00022723"/>
    </source>
</evidence>
<gene>
    <name evidence="12" type="primary">speA</name>
    <name evidence="18" type="ORF">DFR30_0210</name>
</gene>
<dbReference type="Gene3D" id="1.20.58.930">
    <property type="match status" value="1"/>
</dbReference>
<dbReference type="InterPro" id="IPR041128">
    <property type="entry name" value="Arg_decarbox_C"/>
</dbReference>
<dbReference type="GO" id="GO:0006527">
    <property type="term" value="P:L-arginine catabolic process"/>
    <property type="evidence" value="ECO:0007669"/>
    <property type="project" value="InterPro"/>
</dbReference>
<evidence type="ECO:0000256" key="7">
    <source>
        <dbReference type="ARBA" id="ARBA00022842"/>
    </source>
</evidence>
<dbReference type="EMBL" id="SMFX01000001">
    <property type="protein sequence ID" value="TCK16990.1"/>
    <property type="molecule type" value="Genomic_DNA"/>
</dbReference>
<feature type="domain" description="Arginine decarboxylase helical bundle" evidence="16">
    <location>
        <begin position="370"/>
        <end position="449"/>
    </location>
</feature>
<dbReference type="OrthoDB" id="9802658at2"/>
<dbReference type="SUPFAM" id="SSF51419">
    <property type="entry name" value="PLP-binding barrel"/>
    <property type="match status" value="1"/>
</dbReference>
<dbReference type="GO" id="GO:0046872">
    <property type="term" value="F:metal ion binding"/>
    <property type="evidence" value="ECO:0007669"/>
    <property type="project" value="UniProtKB-KW"/>
</dbReference>
<dbReference type="GO" id="GO:0033388">
    <property type="term" value="P:putrescine biosynthetic process from arginine"/>
    <property type="evidence" value="ECO:0007669"/>
    <property type="project" value="TreeGrafter"/>
</dbReference>
<evidence type="ECO:0000256" key="1">
    <source>
        <dbReference type="ARBA" id="ARBA00001933"/>
    </source>
</evidence>
<sequence>MSEQTIEAARRRYNLPGWSNGYFDVNEQGHLFASVPYQCQEARVDLYALSQEIRAAGLRLPVLVRCTDLLHHRVASLCAAFRRAMHHHDYSAEYTAVYPVKVNQQFSVVHHILNTESAEVGLEAGSKPELMAVLGLSKPGSVVVCNGYKDREYIRLALMGHRLGLRIYLVVEKLSELDLVIEQAAELKVQPLLGVRVRMASIGVGNWQNTGGAKSKFGLRTSQVLEMVERLRSTDLLGQLQMMHFHLGSQLANIADIRTGVAEAARVFADLCALGATVNTLDVGGGLGVDYEGTASRSFCSMNYTLDQYAEAIVQGVSMVCEENDLPRPALMTESGRAITAHHAFMITNVIDTEQAPGEEPPSALQGVVPDVLKAMADLYDGLEHNAVLETWHEAGRALEDILESYNRGLLSLSQRAQGEQYYYAILQHLRYRLQPDRREHREVLDPLNEMLADKYFCNMSIFQSLPDVWALDQIFPIVPLHRLNEIPTRRTTLEDLTCDSDGRIDYYVDSEGIEHSLPVHAVKPGEEYLLGIFMVGAYQEILGDMHNLFGDTDAVDIEIQEDGSHRLSHAEKGDRVDELLSYVHFDPSQLLEAYRALISASGLDEAEAAQYNGEMEAGLSGYSYLQP</sequence>
<name>A0A4R1HA37_9GAMM</name>
<dbReference type="PRINTS" id="PR01180">
    <property type="entry name" value="ARGDCRBXLASE"/>
</dbReference>
<dbReference type="HAMAP" id="MF_01417">
    <property type="entry name" value="SpeA"/>
    <property type="match status" value="1"/>
</dbReference>
<evidence type="ECO:0000256" key="10">
    <source>
        <dbReference type="ARBA" id="ARBA00023115"/>
    </source>
</evidence>
<evidence type="ECO:0000256" key="13">
    <source>
        <dbReference type="PIRSR" id="PIRSR001336-50"/>
    </source>
</evidence>
<dbReference type="InterPro" id="IPR040634">
    <property type="entry name" value="Arg_decarb_HB"/>
</dbReference>
<keyword evidence="7 12" id="KW-0460">Magnesium</keyword>
<dbReference type="CDD" id="cd06830">
    <property type="entry name" value="PLPDE_III_ADC"/>
    <property type="match status" value="1"/>
</dbReference>
<feature type="modified residue" description="N6-(pyridoxal phosphate)lysine" evidence="12 13">
    <location>
        <position position="101"/>
    </location>
</feature>
<comment type="cofactor">
    <cofactor evidence="1 12 13">
        <name>pyridoxal 5'-phosphate</name>
        <dbReference type="ChEBI" id="CHEBI:597326"/>
    </cofactor>
</comment>
<feature type="domain" description="Arginine decarboxylase C-terminal helical" evidence="17">
    <location>
        <begin position="577"/>
        <end position="626"/>
    </location>
</feature>
<dbReference type="Pfam" id="PF17810">
    <property type="entry name" value="Arg_decarb_HB"/>
    <property type="match status" value="1"/>
</dbReference>
<evidence type="ECO:0000259" key="16">
    <source>
        <dbReference type="Pfam" id="PF17810"/>
    </source>
</evidence>
<evidence type="ECO:0000256" key="2">
    <source>
        <dbReference type="ARBA" id="ARBA00001946"/>
    </source>
</evidence>
<protein>
    <recommendedName>
        <fullName evidence="12">Biosynthetic arginine decarboxylase</fullName>
        <shortName evidence="12">ADC</shortName>
        <ecNumber evidence="12">4.1.1.19</ecNumber>
    </recommendedName>
</protein>
<dbReference type="GO" id="GO:0008295">
    <property type="term" value="P:spermidine biosynthetic process"/>
    <property type="evidence" value="ECO:0007669"/>
    <property type="project" value="UniProtKB-UniRule"/>
</dbReference>
<keyword evidence="10 12" id="KW-0620">Polyamine biosynthesis</keyword>
<reference evidence="18 19" key="1">
    <citation type="submission" date="2019-03" db="EMBL/GenBank/DDBJ databases">
        <title>Genomic Encyclopedia of Type Strains, Phase IV (KMG-IV): sequencing the most valuable type-strain genomes for metagenomic binning, comparative biology and taxonomic classification.</title>
        <authorList>
            <person name="Goeker M."/>
        </authorList>
    </citation>
    <scope>NUCLEOTIDE SEQUENCE [LARGE SCALE GENOMIC DNA]</scope>
    <source>
        <strain evidence="18 19">DSM 19610</strain>
    </source>
</reference>
<dbReference type="UniPathway" id="UPA00186">
    <property type="reaction ID" value="UER00284"/>
</dbReference>
<dbReference type="InterPro" id="IPR029066">
    <property type="entry name" value="PLP-binding_barrel"/>
</dbReference>
<evidence type="ECO:0000256" key="3">
    <source>
        <dbReference type="ARBA" id="ARBA00002257"/>
    </source>
</evidence>
<dbReference type="PRINTS" id="PR01179">
    <property type="entry name" value="ODADCRBXLASE"/>
</dbReference>
<keyword evidence="5 12" id="KW-0479">Metal-binding</keyword>
<dbReference type="PIRSF" id="PIRSF001336">
    <property type="entry name" value="Arg_decrbxlase"/>
    <property type="match status" value="1"/>
</dbReference>
<feature type="domain" description="Orn/DAP/Arg decarboxylase 2 N-terminal" evidence="15">
    <location>
        <begin position="86"/>
        <end position="341"/>
    </location>
</feature>
<dbReference type="Gene3D" id="2.40.37.10">
    <property type="entry name" value="Lyase, Ornithine Decarboxylase, Chain A, domain 1"/>
    <property type="match status" value="1"/>
</dbReference>
<evidence type="ECO:0000259" key="17">
    <source>
        <dbReference type="Pfam" id="PF17944"/>
    </source>
</evidence>
<dbReference type="InterPro" id="IPR022644">
    <property type="entry name" value="De-COase2_N"/>
</dbReference>
<keyword evidence="9 12" id="KW-0745">Spermidine biosynthesis</keyword>
<comment type="pathway">
    <text evidence="12">Amine and polyamine biosynthesis; agmatine biosynthesis; agmatine from L-arginine: step 1/1.</text>
</comment>
<evidence type="ECO:0000256" key="4">
    <source>
        <dbReference type="ARBA" id="ARBA00008357"/>
    </source>
</evidence>
<dbReference type="SUPFAM" id="SSF50621">
    <property type="entry name" value="Alanine racemase C-terminal domain-like"/>
    <property type="match status" value="1"/>
</dbReference>
<comment type="catalytic activity">
    <reaction evidence="12">
        <text>L-arginine + H(+) = agmatine + CO2</text>
        <dbReference type="Rhea" id="RHEA:17641"/>
        <dbReference type="ChEBI" id="CHEBI:15378"/>
        <dbReference type="ChEBI" id="CHEBI:16526"/>
        <dbReference type="ChEBI" id="CHEBI:32682"/>
        <dbReference type="ChEBI" id="CHEBI:58145"/>
        <dbReference type="EC" id="4.1.1.19"/>
    </reaction>
</comment>
<dbReference type="Gene3D" id="1.10.287.3440">
    <property type="match status" value="1"/>
</dbReference>